<dbReference type="EMBL" id="LJOW01000271">
    <property type="protein sequence ID" value="OBQ37212.1"/>
    <property type="molecule type" value="Genomic_DNA"/>
</dbReference>
<name>A0A1B7WJC2_APHFL</name>
<evidence type="ECO:0000256" key="1">
    <source>
        <dbReference type="SAM" id="MobiDB-lite"/>
    </source>
</evidence>
<comment type="caution">
    <text evidence="3">The sequence shown here is derived from an EMBL/GenBank/DDBJ whole genome shotgun (WGS) entry which is preliminary data.</text>
</comment>
<feature type="domain" description="DUF5069" evidence="2">
    <location>
        <begin position="3"/>
        <end position="54"/>
    </location>
</feature>
<accession>A0A1B7WJC2</accession>
<protein>
    <recommendedName>
        <fullName evidence="2">DUF5069 domain-containing protein</fullName>
    </recommendedName>
</protein>
<evidence type="ECO:0000259" key="2">
    <source>
        <dbReference type="Pfam" id="PF16798"/>
    </source>
</evidence>
<sequence>QAYEIAAFSAFHEQRAPSAPGGRAKVSEYQSSTPAGAKREDIITWFDVLDLDDHQSFGGKV</sequence>
<evidence type="ECO:0000313" key="4">
    <source>
        <dbReference type="Proteomes" id="UP000092093"/>
    </source>
</evidence>
<dbReference type="Proteomes" id="UP000092093">
    <property type="component" value="Unassembled WGS sequence"/>
</dbReference>
<reference evidence="3 4" key="1">
    <citation type="submission" date="2015-09" db="EMBL/GenBank/DDBJ databases">
        <title>Aphanizomenon flos-aquae WA102.</title>
        <authorList>
            <person name="Driscoll C."/>
        </authorList>
    </citation>
    <scope>NUCLEOTIDE SEQUENCE [LARGE SCALE GENOMIC DNA]</scope>
    <source>
        <strain evidence="3">WA102</strain>
    </source>
</reference>
<feature type="region of interest" description="Disordered" evidence="1">
    <location>
        <begin position="14"/>
        <end position="33"/>
    </location>
</feature>
<dbReference type="InterPro" id="IPR031849">
    <property type="entry name" value="DUF5069"/>
</dbReference>
<dbReference type="AlphaFoldDB" id="A0A1B7WJC2"/>
<dbReference type="Pfam" id="PF16798">
    <property type="entry name" value="DUF5069"/>
    <property type="match status" value="1"/>
</dbReference>
<gene>
    <name evidence="3" type="ORF">AN484_25160</name>
</gene>
<organism evidence="3 4">
    <name type="scientific">Aphanizomenon flos-aquae WA102</name>
    <dbReference type="NCBI Taxonomy" id="1710896"/>
    <lineage>
        <taxon>Bacteria</taxon>
        <taxon>Bacillati</taxon>
        <taxon>Cyanobacteriota</taxon>
        <taxon>Cyanophyceae</taxon>
        <taxon>Nostocales</taxon>
        <taxon>Aphanizomenonaceae</taxon>
        <taxon>Aphanizomenon</taxon>
    </lineage>
</organism>
<proteinExistence type="predicted"/>
<feature type="non-terminal residue" evidence="3">
    <location>
        <position position="1"/>
    </location>
</feature>
<evidence type="ECO:0000313" key="3">
    <source>
        <dbReference type="EMBL" id="OBQ37212.1"/>
    </source>
</evidence>